<gene>
    <name evidence="1" type="ORF">PISMIDRAFT_684712</name>
</gene>
<evidence type="ECO:0000313" key="2">
    <source>
        <dbReference type="Proteomes" id="UP000054018"/>
    </source>
</evidence>
<dbReference type="AlphaFoldDB" id="A0A0C9YV95"/>
<reference evidence="1 2" key="1">
    <citation type="submission" date="2014-04" db="EMBL/GenBank/DDBJ databases">
        <authorList>
            <consortium name="DOE Joint Genome Institute"/>
            <person name="Kuo A."/>
            <person name="Kohler A."/>
            <person name="Costa M.D."/>
            <person name="Nagy L.G."/>
            <person name="Floudas D."/>
            <person name="Copeland A."/>
            <person name="Barry K.W."/>
            <person name="Cichocki N."/>
            <person name="Veneault-Fourrey C."/>
            <person name="LaButti K."/>
            <person name="Lindquist E.A."/>
            <person name="Lipzen A."/>
            <person name="Lundell T."/>
            <person name="Morin E."/>
            <person name="Murat C."/>
            <person name="Sun H."/>
            <person name="Tunlid A."/>
            <person name="Henrissat B."/>
            <person name="Grigoriev I.V."/>
            <person name="Hibbett D.S."/>
            <person name="Martin F."/>
            <person name="Nordberg H.P."/>
            <person name="Cantor M.N."/>
            <person name="Hua S.X."/>
        </authorList>
    </citation>
    <scope>NUCLEOTIDE SEQUENCE [LARGE SCALE GENOMIC DNA]</scope>
    <source>
        <strain evidence="1 2">441</strain>
    </source>
</reference>
<protein>
    <submittedName>
        <fullName evidence="1">Uncharacterized protein</fullName>
    </submittedName>
</protein>
<evidence type="ECO:0000313" key="1">
    <source>
        <dbReference type="EMBL" id="KIK17924.1"/>
    </source>
</evidence>
<accession>A0A0C9YV95</accession>
<dbReference type="EMBL" id="KN833816">
    <property type="protein sequence ID" value="KIK17924.1"/>
    <property type="molecule type" value="Genomic_DNA"/>
</dbReference>
<dbReference type="HOGENOM" id="CLU_2705781_0_0_1"/>
<keyword evidence="2" id="KW-1185">Reference proteome</keyword>
<name>A0A0C9YV95_9AGAM</name>
<organism evidence="1 2">
    <name type="scientific">Pisolithus microcarpus 441</name>
    <dbReference type="NCBI Taxonomy" id="765257"/>
    <lineage>
        <taxon>Eukaryota</taxon>
        <taxon>Fungi</taxon>
        <taxon>Dikarya</taxon>
        <taxon>Basidiomycota</taxon>
        <taxon>Agaricomycotina</taxon>
        <taxon>Agaricomycetes</taxon>
        <taxon>Agaricomycetidae</taxon>
        <taxon>Boletales</taxon>
        <taxon>Sclerodermatineae</taxon>
        <taxon>Pisolithaceae</taxon>
        <taxon>Pisolithus</taxon>
    </lineage>
</organism>
<sequence length="81" mass="9189">MALHCVLDMQEAWFTNTSNTWKCLFDDNPVLSYCWVSTSPNSLCWSRGQYILRSVVGTIQSFSLRGTTYGLPTYSVILASR</sequence>
<dbReference type="Proteomes" id="UP000054018">
    <property type="component" value="Unassembled WGS sequence"/>
</dbReference>
<proteinExistence type="predicted"/>
<reference evidence="2" key="2">
    <citation type="submission" date="2015-01" db="EMBL/GenBank/DDBJ databases">
        <title>Evolutionary Origins and Diversification of the Mycorrhizal Mutualists.</title>
        <authorList>
            <consortium name="DOE Joint Genome Institute"/>
            <consortium name="Mycorrhizal Genomics Consortium"/>
            <person name="Kohler A."/>
            <person name="Kuo A."/>
            <person name="Nagy L.G."/>
            <person name="Floudas D."/>
            <person name="Copeland A."/>
            <person name="Barry K.W."/>
            <person name="Cichocki N."/>
            <person name="Veneault-Fourrey C."/>
            <person name="LaButti K."/>
            <person name="Lindquist E.A."/>
            <person name="Lipzen A."/>
            <person name="Lundell T."/>
            <person name="Morin E."/>
            <person name="Murat C."/>
            <person name="Riley R."/>
            <person name="Ohm R."/>
            <person name="Sun H."/>
            <person name="Tunlid A."/>
            <person name="Henrissat B."/>
            <person name="Grigoriev I.V."/>
            <person name="Hibbett D.S."/>
            <person name="Martin F."/>
        </authorList>
    </citation>
    <scope>NUCLEOTIDE SEQUENCE [LARGE SCALE GENOMIC DNA]</scope>
    <source>
        <strain evidence="2">441</strain>
    </source>
</reference>